<proteinExistence type="predicted"/>
<organism evidence="2 3">
    <name type="scientific">Plectus sambesii</name>
    <dbReference type="NCBI Taxonomy" id="2011161"/>
    <lineage>
        <taxon>Eukaryota</taxon>
        <taxon>Metazoa</taxon>
        <taxon>Ecdysozoa</taxon>
        <taxon>Nematoda</taxon>
        <taxon>Chromadorea</taxon>
        <taxon>Plectida</taxon>
        <taxon>Plectina</taxon>
        <taxon>Plectoidea</taxon>
        <taxon>Plectidae</taxon>
        <taxon>Plectus</taxon>
    </lineage>
</organism>
<sequence>MSRAGPSASTFSLRATCDQNRRSRTGNNVRLALDAADILTGLNERVKEYEIDASAQIYADLYMTTKYGLEGARSVPDGQGRANADDREEDGRLDNNSRTVVLGVRKRARESGELRMIAAPIAVLNCRLAYSQRVSLSASRSNIAIVTLLTDTTVCVARRRSQLNTADTATRLTLRRLENRLRVIDKGCVPPKYG</sequence>
<evidence type="ECO:0000256" key="1">
    <source>
        <dbReference type="SAM" id="MobiDB-lite"/>
    </source>
</evidence>
<feature type="compositionally biased region" description="Basic and acidic residues" evidence="1">
    <location>
        <begin position="83"/>
        <end position="93"/>
    </location>
</feature>
<reference evidence="3" key="1">
    <citation type="submission" date="2022-11" db="UniProtKB">
        <authorList>
            <consortium name="WormBaseParasite"/>
        </authorList>
    </citation>
    <scope>IDENTIFICATION</scope>
</reference>
<evidence type="ECO:0000313" key="2">
    <source>
        <dbReference type="Proteomes" id="UP000887566"/>
    </source>
</evidence>
<name>A0A914UT14_9BILA</name>
<dbReference type="Proteomes" id="UP000887566">
    <property type="component" value="Unplaced"/>
</dbReference>
<dbReference type="AlphaFoldDB" id="A0A914UT14"/>
<keyword evidence="2" id="KW-1185">Reference proteome</keyword>
<dbReference type="WBParaSite" id="PSAMB.scaffold1194size34638.g11698.t1">
    <property type="protein sequence ID" value="PSAMB.scaffold1194size34638.g11698.t1"/>
    <property type="gene ID" value="PSAMB.scaffold1194size34638.g11698"/>
</dbReference>
<evidence type="ECO:0000313" key="3">
    <source>
        <dbReference type="WBParaSite" id="PSAMB.scaffold1194size34638.g11698.t1"/>
    </source>
</evidence>
<feature type="region of interest" description="Disordered" evidence="1">
    <location>
        <begin position="72"/>
        <end position="93"/>
    </location>
</feature>
<protein>
    <submittedName>
        <fullName evidence="3">Uncharacterized protein</fullName>
    </submittedName>
</protein>
<accession>A0A914UT14</accession>